<dbReference type="PROSITE" id="PS50030">
    <property type="entry name" value="UBA"/>
    <property type="match status" value="2"/>
</dbReference>
<gene>
    <name evidence="3" type="ORF">NDU88_006544</name>
</gene>
<dbReference type="InterPro" id="IPR009060">
    <property type="entry name" value="UBA-like_sf"/>
</dbReference>
<dbReference type="Pfam" id="PF21267">
    <property type="entry name" value="UBAP-1_UBA2"/>
    <property type="match status" value="1"/>
</dbReference>
<dbReference type="AlphaFoldDB" id="A0AAV7WCW0"/>
<feature type="domain" description="UBA" evidence="1">
    <location>
        <begin position="551"/>
        <end position="598"/>
    </location>
</feature>
<dbReference type="SMART" id="SM00165">
    <property type="entry name" value="UBA"/>
    <property type="match status" value="2"/>
</dbReference>
<dbReference type="GO" id="GO:0043130">
    <property type="term" value="F:ubiquitin binding"/>
    <property type="evidence" value="ECO:0007669"/>
    <property type="project" value="InterPro"/>
</dbReference>
<proteinExistence type="predicted"/>
<dbReference type="GO" id="GO:0000813">
    <property type="term" value="C:ESCRT I complex"/>
    <property type="evidence" value="ECO:0007669"/>
    <property type="project" value="InterPro"/>
</dbReference>
<name>A0AAV7WCW0_PLEWA</name>
<dbReference type="InterPro" id="IPR042575">
    <property type="entry name" value="UBAP1_C"/>
</dbReference>
<dbReference type="GO" id="GO:0043162">
    <property type="term" value="P:ubiquitin-dependent protein catabolic process via the multivesicular body sorting pathway"/>
    <property type="evidence" value="ECO:0007669"/>
    <property type="project" value="InterPro"/>
</dbReference>
<evidence type="ECO:0000259" key="1">
    <source>
        <dbReference type="PROSITE" id="PS50030"/>
    </source>
</evidence>
<dbReference type="Gene3D" id="1.20.120.1920">
    <property type="entry name" value="UBAP1 SOUBA domain"/>
    <property type="match status" value="1"/>
</dbReference>
<dbReference type="Proteomes" id="UP001066276">
    <property type="component" value="Chromosome 1_2"/>
</dbReference>
<dbReference type="CDD" id="cd14316">
    <property type="entry name" value="UBA2_UBAP1_like"/>
    <property type="match status" value="1"/>
</dbReference>
<feature type="domain" description="UBA" evidence="1">
    <location>
        <begin position="489"/>
        <end position="530"/>
    </location>
</feature>
<dbReference type="InterPro" id="IPR038870">
    <property type="entry name" value="UBAP1"/>
</dbReference>
<evidence type="ECO:0000259" key="2">
    <source>
        <dbReference type="PROSITE" id="PS51497"/>
    </source>
</evidence>
<evidence type="ECO:0000313" key="3">
    <source>
        <dbReference type="EMBL" id="KAJ1211183.1"/>
    </source>
</evidence>
<protein>
    <recommendedName>
        <fullName evidence="5">Ubiquitin-associated protein 1</fullName>
    </recommendedName>
</protein>
<dbReference type="PROSITE" id="PS51497">
    <property type="entry name" value="UMA"/>
    <property type="match status" value="1"/>
</dbReference>
<dbReference type="EMBL" id="JANPWB010000002">
    <property type="protein sequence ID" value="KAJ1211183.1"/>
    <property type="molecule type" value="Genomic_DNA"/>
</dbReference>
<reference evidence="3" key="1">
    <citation type="journal article" date="2022" name="bioRxiv">
        <title>Sequencing and chromosome-scale assembly of the giantPleurodeles waltlgenome.</title>
        <authorList>
            <person name="Brown T."/>
            <person name="Elewa A."/>
            <person name="Iarovenko S."/>
            <person name="Subramanian E."/>
            <person name="Araus A.J."/>
            <person name="Petzold A."/>
            <person name="Susuki M."/>
            <person name="Suzuki K.-i.T."/>
            <person name="Hayashi T."/>
            <person name="Toyoda A."/>
            <person name="Oliveira C."/>
            <person name="Osipova E."/>
            <person name="Leigh N.D."/>
            <person name="Simon A."/>
            <person name="Yun M.H."/>
        </authorList>
    </citation>
    <scope>NUCLEOTIDE SEQUENCE</scope>
    <source>
        <strain evidence="3">20211129_DDA</strain>
        <tissue evidence="3">Liver</tissue>
    </source>
</reference>
<feature type="domain" description="UMA" evidence="2">
    <location>
        <begin position="117"/>
        <end position="163"/>
    </location>
</feature>
<dbReference type="SUPFAM" id="SSF46934">
    <property type="entry name" value="UBA-like"/>
    <property type="match status" value="2"/>
</dbReference>
<dbReference type="PANTHER" id="PTHR15960:SF2">
    <property type="entry name" value="UBIQUITIN-ASSOCIATED PROTEIN 1"/>
    <property type="match status" value="1"/>
</dbReference>
<sequence length="602" mass="66664">MTSFGAQLTDGESDVTTWRPAVELVSERAFHRQAPPRGRAQSAAGTLYPPSSLVSGFFCTCEGFFQALSTRKHRLKLTKESARDQFSAFRHLGAMYVSESIIAQKSASDSHGIFSYLDDVPFKIGDQFKTPAKVGLPIGFSIPDYLQLVKETEYDFSLEKRTVEWAEEIKQIKEAQKEAQLKLETSIANADAHCFTEEHGFSEAAGLMPPPINPVHANVQHNNILTPTPAHSAIKQKVLSPPDITSGFNPADFECEEDPFDKLELKTINEKEELKSILDVHVRPIASSELDPNQSQVVPETGLVSDVKEKEDLTSDERPALDFKHLPKPNGFVTLPQFENCDKVPVSSKVSLSPITMVSNIKSLSFPKLDSDEGEQKTSKLTSTFHSTNCLPNGTFLGSIKSCSQNSINELNEHHMLGISTLRLDGVMATSALSSRVPAASSDELSLSSQNTSAKTTATHVTVSQVPSNTSYTRLPRGLPYSDLLHALSGTERQCVETIVCMGYAYENVLRAMQKQGQNVEDVLDYLFLHGQLCEKGYDPLLVEEALEMHQYSEEKTMVFLQLLSKFKEMGFEQKDIQEVLLIYNNDQEKALEELMTRAGGS</sequence>
<dbReference type="InterPro" id="IPR023340">
    <property type="entry name" value="UMA"/>
</dbReference>
<dbReference type="Pfam" id="PF22567">
    <property type="entry name" value="UBA_9"/>
    <property type="match status" value="1"/>
</dbReference>
<organism evidence="3 4">
    <name type="scientific">Pleurodeles waltl</name>
    <name type="common">Iberian ribbed newt</name>
    <dbReference type="NCBI Taxonomy" id="8319"/>
    <lineage>
        <taxon>Eukaryota</taxon>
        <taxon>Metazoa</taxon>
        <taxon>Chordata</taxon>
        <taxon>Craniata</taxon>
        <taxon>Vertebrata</taxon>
        <taxon>Euteleostomi</taxon>
        <taxon>Amphibia</taxon>
        <taxon>Batrachia</taxon>
        <taxon>Caudata</taxon>
        <taxon>Salamandroidea</taxon>
        <taxon>Salamandridae</taxon>
        <taxon>Pleurodelinae</taxon>
        <taxon>Pleurodeles</taxon>
    </lineage>
</organism>
<dbReference type="PANTHER" id="PTHR15960">
    <property type="entry name" value="LD44032P"/>
    <property type="match status" value="1"/>
</dbReference>
<evidence type="ECO:0000313" key="4">
    <source>
        <dbReference type="Proteomes" id="UP001066276"/>
    </source>
</evidence>
<dbReference type="InterPro" id="IPR015940">
    <property type="entry name" value="UBA"/>
</dbReference>
<evidence type="ECO:0008006" key="5">
    <source>
        <dbReference type="Google" id="ProtNLM"/>
    </source>
</evidence>
<comment type="caution">
    <text evidence="3">The sequence shown here is derived from an EMBL/GenBank/DDBJ whole genome shotgun (WGS) entry which is preliminary data.</text>
</comment>
<dbReference type="InterPro" id="IPR049467">
    <property type="entry name" value="UBAP-1-like_UBA2"/>
</dbReference>
<accession>A0AAV7WCW0</accession>
<keyword evidence="4" id="KW-1185">Reference proteome</keyword>